<evidence type="ECO:0000313" key="4">
    <source>
        <dbReference type="EMBL" id="KAG6390904.1"/>
    </source>
</evidence>
<protein>
    <recommendedName>
        <fullName evidence="3">Trichome birefringence-like C-terminal domain-containing protein</fullName>
    </recommendedName>
</protein>
<evidence type="ECO:0000256" key="1">
    <source>
        <dbReference type="ARBA" id="ARBA00007727"/>
    </source>
</evidence>
<dbReference type="InterPro" id="IPR026057">
    <property type="entry name" value="TBL_C"/>
</dbReference>
<keyword evidence="5" id="KW-1185">Reference proteome</keyword>
<name>A0A8X8WAN7_SALSN</name>
<accession>A0A8X8WAN7</accession>
<comment type="caution">
    <text evidence="4">The sequence shown here is derived from an EMBL/GenBank/DDBJ whole genome shotgun (WGS) entry which is preliminary data.</text>
</comment>
<feature type="domain" description="Trichome birefringence-like C-terminal" evidence="3">
    <location>
        <begin position="1"/>
        <end position="35"/>
    </location>
</feature>
<dbReference type="EMBL" id="PNBA02000019">
    <property type="protein sequence ID" value="KAG6390904.1"/>
    <property type="molecule type" value="Genomic_DNA"/>
</dbReference>
<evidence type="ECO:0000313" key="5">
    <source>
        <dbReference type="Proteomes" id="UP000298416"/>
    </source>
</evidence>
<reference evidence="4" key="1">
    <citation type="submission" date="2018-01" db="EMBL/GenBank/DDBJ databases">
        <authorList>
            <person name="Mao J.F."/>
        </authorList>
    </citation>
    <scope>NUCLEOTIDE SEQUENCE</scope>
    <source>
        <strain evidence="4">Huo1</strain>
        <tissue evidence="4">Leaf</tissue>
    </source>
</reference>
<dbReference type="AlphaFoldDB" id="A0A8X8WAN7"/>
<gene>
    <name evidence="4" type="ORF">SASPL_148649</name>
</gene>
<feature type="region of interest" description="Disordered" evidence="2">
    <location>
        <begin position="59"/>
        <end position="80"/>
    </location>
</feature>
<evidence type="ECO:0000259" key="3">
    <source>
        <dbReference type="Pfam" id="PF13839"/>
    </source>
</evidence>
<proteinExistence type="inferred from homology"/>
<sequence length="123" mass="13748">MQDKTLAFIGDSLGRQQFQSLMCMVTVGEERARHVKARHAVRPDGWAYRVGHHWNRGKLSANTTPLSGGKEVLKDDSSDPVAAGERVFNETNPGFSSIAFYEEGKELQLVKMMDAVKPEQSWP</sequence>
<dbReference type="Pfam" id="PF13839">
    <property type="entry name" value="PC-Esterase"/>
    <property type="match status" value="1"/>
</dbReference>
<evidence type="ECO:0000256" key="2">
    <source>
        <dbReference type="SAM" id="MobiDB-lite"/>
    </source>
</evidence>
<reference evidence="4" key="2">
    <citation type="submission" date="2020-08" db="EMBL/GenBank/DDBJ databases">
        <title>Plant Genome Project.</title>
        <authorList>
            <person name="Zhang R.-G."/>
        </authorList>
    </citation>
    <scope>NUCLEOTIDE SEQUENCE</scope>
    <source>
        <strain evidence="4">Huo1</strain>
        <tissue evidence="4">Leaf</tissue>
    </source>
</reference>
<comment type="similarity">
    <text evidence="1">Belongs to the PC-esterase family. TBL subfamily.</text>
</comment>
<dbReference type="Proteomes" id="UP000298416">
    <property type="component" value="Unassembled WGS sequence"/>
</dbReference>
<dbReference type="GO" id="GO:0016740">
    <property type="term" value="F:transferase activity"/>
    <property type="evidence" value="ECO:0007669"/>
    <property type="project" value="InterPro"/>
</dbReference>
<organism evidence="4">
    <name type="scientific">Salvia splendens</name>
    <name type="common">Scarlet sage</name>
    <dbReference type="NCBI Taxonomy" id="180675"/>
    <lineage>
        <taxon>Eukaryota</taxon>
        <taxon>Viridiplantae</taxon>
        <taxon>Streptophyta</taxon>
        <taxon>Embryophyta</taxon>
        <taxon>Tracheophyta</taxon>
        <taxon>Spermatophyta</taxon>
        <taxon>Magnoliopsida</taxon>
        <taxon>eudicotyledons</taxon>
        <taxon>Gunneridae</taxon>
        <taxon>Pentapetalae</taxon>
        <taxon>asterids</taxon>
        <taxon>lamiids</taxon>
        <taxon>Lamiales</taxon>
        <taxon>Lamiaceae</taxon>
        <taxon>Nepetoideae</taxon>
        <taxon>Mentheae</taxon>
        <taxon>Salviinae</taxon>
        <taxon>Salvia</taxon>
        <taxon>Salvia subgen. Calosphace</taxon>
        <taxon>core Calosphace</taxon>
    </lineage>
</organism>